<dbReference type="Proteomes" id="UP000235484">
    <property type="component" value="Unassembled WGS sequence"/>
</dbReference>
<gene>
    <name evidence="1" type="ORF">LRLP16767_LR202_02103</name>
</gene>
<evidence type="ECO:0000313" key="2">
    <source>
        <dbReference type="Proteomes" id="UP000235484"/>
    </source>
</evidence>
<dbReference type="RefSeq" id="WP_231125430.1">
    <property type="nucleotide sequence ID" value="NZ_LN887683.1"/>
</dbReference>
<reference evidence="2" key="1">
    <citation type="submission" date="2015-10" db="EMBL/GenBank/DDBJ databases">
        <authorList>
            <person name="Crossman L.C."/>
        </authorList>
    </citation>
    <scope>NUCLEOTIDE SEQUENCE [LARGE SCALE GENOMIC DNA]</scope>
    <source>
        <strain evidence="2">20-2</strain>
    </source>
</reference>
<name>A0A0U5JZX1_LIMRT</name>
<accession>A0A0U5JZX1</accession>
<organism evidence="1 2">
    <name type="scientific">Limosilactobacillus reuteri</name>
    <name type="common">Lactobacillus reuteri</name>
    <dbReference type="NCBI Taxonomy" id="1598"/>
    <lineage>
        <taxon>Bacteria</taxon>
        <taxon>Bacillati</taxon>
        <taxon>Bacillota</taxon>
        <taxon>Bacilli</taxon>
        <taxon>Lactobacillales</taxon>
        <taxon>Lactobacillaceae</taxon>
        <taxon>Limosilactobacillus</taxon>
    </lineage>
</organism>
<evidence type="ECO:0000313" key="1">
    <source>
        <dbReference type="EMBL" id="CUR42426.1"/>
    </source>
</evidence>
<sequence>MNDKIQYFTKNKNGWEPVKFEDGSSIPPKGLLQYKPSPFEIETQIEARRNKKAFKDLRAIILGYARPSGIKRTRKRQIAKAKHMMTWHDHTSYEWSQWWHKKARKPKRWK</sequence>
<protein>
    <submittedName>
        <fullName evidence="1">Uncharacterized protein</fullName>
    </submittedName>
</protein>
<dbReference type="AlphaFoldDB" id="A0A0U5JZX1"/>
<proteinExistence type="predicted"/>
<dbReference type="EMBL" id="LN887683">
    <property type="protein sequence ID" value="CUR42426.1"/>
    <property type="molecule type" value="Genomic_DNA"/>
</dbReference>